<dbReference type="PROSITE" id="PS00383">
    <property type="entry name" value="TYR_PHOSPHATASE_1"/>
    <property type="match status" value="1"/>
</dbReference>
<organism evidence="3 4">
    <name type="scientific">Pseudofrankia inefficax (strain DSM 45817 / CECT 9037 / DDB 130130 / EuI1c)</name>
    <name type="common">Frankia inefficax</name>
    <dbReference type="NCBI Taxonomy" id="298654"/>
    <lineage>
        <taxon>Bacteria</taxon>
        <taxon>Bacillati</taxon>
        <taxon>Actinomycetota</taxon>
        <taxon>Actinomycetes</taxon>
        <taxon>Frankiales</taxon>
        <taxon>Frankiaceae</taxon>
        <taxon>Pseudofrankia</taxon>
    </lineage>
</organism>
<dbReference type="eggNOG" id="COG2365">
    <property type="taxonomic scope" value="Bacteria"/>
</dbReference>
<dbReference type="InParanoid" id="E3J517"/>
<reference evidence="3 4" key="1">
    <citation type="submission" date="2010-10" db="EMBL/GenBank/DDBJ databases">
        <title>Complete sequence of Frankia sp. EuI1c.</title>
        <authorList>
            <consortium name="US DOE Joint Genome Institute"/>
            <person name="Lucas S."/>
            <person name="Copeland A."/>
            <person name="Lapidus A."/>
            <person name="Cheng J.-F."/>
            <person name="Bruce D."/>
            <person name="Goodwin L."/>
            <person name="Pitluck S."/>
            <person name="Chertkov O."/>
            <person name="Detter J.C."/>
            <person name="Han C."/>
            <person name="Tapia R."/>
            <person name="Land M."/>
            <person name="Hauser L."/>
            <person name="Jeffries C."/>
            <person name="Kyrpides N."/>
            <person name="Ivanova N."/>
            <person name="Mikhailova N."/>
            <person name="Beauchemin N."/>
            <person name="Sen A."/>
            <person name="Sur S.A."/>
            <person name="Gtari M."/>
            <person name="Wall L."/>
            <person name="Tisa L."/>
            <person name="Woyke T."/>
        </authorList>
    </citation>
    <scope>NUCLEOTIDE SEQUENCE [LARGE SCALE GENOMIC DNA]</scope>
    <source>
        <strain evidence="4">DSM 45817 / CECT 9037 / EuI1c</strain>
    </source>
</reference>
<evidence type="ECO:0000313" key="3">
    <source>
        <dbReference type="EMBL" id="ADP79468.1"/>
    </source>
</evidence>
<keyword evidence="4" id="KW-1185">Reference proteome</keyword>
<dbReference type="RefSeq" id="WP_013422588.1">
    <property type="nucleotide sequence ID" value="NC_014666.1"/>
</dbReference>
<dbReference type="PANTHER" id="PTHR31126:SF1">
    <property type="entry name" value="TYROSINE SPECIFIC PROTEIN PHOSPHATASES DOMAIN-CONTAINING PROTEIN"/>
    <property type="match status" value="1"/>
</dbReference>
<dbReference type="EMBL" id="CP002299">
    <property type="protein sequence ID" value="ADP79468.1"/>
    <property type="molecule type" value="Genomic_DNA"/>
</dbReference>
<evidence type="ECO:0000313" key="4">
    <source>
        <dbReference type="Proteomes" id="UP000002484"/>
    </source>
</evidence>
<dbReference type="InterPro" id="IPR029021">
    <property type="entry name" value="Prot-tyrosine_phosphatase-like"/>
</dbReference>
<dbReference type="KEGG" id="fri:FraEuI1c_1401"/>
<dbReference type="Proteomes" id="UP000002484">
    <property type="component" value="Chromosome"/>
</dbReference>
<dbReference type="OrthoDB" id="1188001at2"/>
<dbReference type="HOGENOM" id="CLU_057546_3_0_11"/>
<comment type="similarity">
    <text evidence="1">Belongs to the protein-tyrosine phosphatase family.</text>
</comment>
<evidence type="ECO:0000256" key="1">
    <source>
        <dbReference type="ARBA" id="ARBA00009580"/>
    </source>
</evidence>
<gene>
    <name evidence="3" type="ordered locus">FraEuI1c_1401</name>
</gene>
<proteinExistence type="inferred from homology"/>
<dbReference type="InterPro" id="IPR000387">
    <property type="entry name" value="Tyr_Pase_dom"/>
</dbReference>
<dbReference type="PANTHER" id="PTHR31126">
    <property type="entry name" value="TYROSINE-PROTEIN PHOSPHATASE"/>
    <property type="match status" value="1"/>
</dbReference>
<accession>E3J517</accession>
<feature type="domain" description="Tyrosine specific protein phosphatases" evidence="2">
    <location>
        <begin position="135"/>
        <end position="196"/>
    </location>
</feature>
<dbReference type="GO" id="GO:0004721">
    <property type="term" value="F:phosphoprotein phosphatase activity"/>
    <property type="evidence" value="ECO:0007669"/>
    <property type="project" value="InterPro"/>
</dbReference>
<dbReference type="InterPro" id="IPR016130">
    <property type="entry name" value="Tyr_Pase_AS"/>
</dbReference>
<dbReference type="AlphaFoldDB" id="E3J517"/>
<name>E3J517_PSEI1</name>
<dbReference type="SUPFAM" id="SSF52799">
    <property type="entry name" value="(Phosphotyrosine protein) phosphatases II"/>
    <property type="match status" value="1"/>
</dbReference>
<sequence length="257" mass="27502">MTTAHHVPHWIELAGAYNVRDLGGLPAAGGTVRPRVLLRGDNLDSLTGEDIALLGEEVGLRAIVDLRAPFENPRAAEWLPRHGVSWLHEPLLDLTGLTDPAVINAQDGRDYAGLYARMLEPAGPGLARILEFLVSGPRIPALVHCAAGKDRTGVTVAVLLAVAGVERDAIIADYLATAERIQIIRETLARKPEYSHLRARIAASKLPDAPPVVEPRAIAGVLDLVEAAPGGPAGYLIANGATRDQIARWRELLIEPN</sequence>
<dbReference type="STRING" id="298654.FraEuI1c_1401"/>
<evidence type="ECO:0000259" key="2">
    <source>
        <dbReference type="PROSITE" id="PS50056"/>
    </source>
</evidence>
<dbReference type="PROSITE" id="PS50056">
    <property type="entry name" value="TYR_PHOSPHATASE_2"/>
    <property type="match status" value="1"/>
</dbReference>
<dbReference type="Pfam" id="PF13350">
    <property type="entry name" value="Y_phosphatase3"/>
    <property type="match status" value="1"/>
</dbReference>
<dbReference type="InterPro" id="IPR026893">
    <property type="entry name" value="Tyr/Ser_Pase_IphP-type"/>
</dbReference>
<protein>
    <submittedName>
        <fullName evidence="3">Protein tyrosine/serine phosphatase</fullName>
    </submittedName>
</protein>
<dbReference type="Gene3D" id="3.90.190.10">
    <property type="entry name" value="Protein tyrosine phosphatase superfamily"/>
    <property type="match status" value="1"/>
</dbReference>